<dbReference type="EMBL" id="MN040467">
    <property type="protein sequence ID" value="QID54447.1"/>
    <property type="molecule type" value="Genomic_DNA"/>
</dbReference>
<dbReference type="AlphaFoldDB" id="A0A6G6BRF9"/>
<evidence type="ECO:0000259" key="6">
    <source>
        <dbReference type="Pfam" id="PF07687"/>
    </source>
</evidence>
<dbReference type="InterPro" id="IPR002933">
    <property type="entry name" value="Peptidase_M20"/>
</dbReference>
<dbReference type="GO" id="GO:0006526">
    <property type="term" value="P:L-arginine biosynthetic process"/>
    <property type="evidence" value="ECO:0007669"/>
    <property type="project" value="TreeGrafter"/>
</dbReference>
<evidence type="ECO:0000256" key="1">
    <source>
        <dbReference type="ARBA" id="ARBA00001947"/>
    </source>
</evidence>
<evidence type="ECO:0000256" key="3">
    <source>
        <dbReference type="ARBA" id="ARBA00022801"/>
    </source>
</evidence>
<dbReference type="PANTHER" id="PTHR43808:SF31">
    <property type="entry name" value="N-ACETYL-L-CITRULLINE DEACETYLASE"/>
    <property type="match status" value="1"/>
</dbReference>
<evidence type="ECO:0000313" key="7">
    <source>
        <dbReference type="EMBL" id="QID54447.1"/>
    </source>
</evidence>
<accession>A0A6G6BRF9</accession>
<dbReference type="GO" id="GO:0046872">
    <property type="term" value="F:metal ion binding"/>
    <property type="evidence" value="ECO:0007669"/>
    <property type="project" value="UniProtKB-KW"/>
</dbReference>
<evidence type="ECO:0000256" key="2">
    <source>
        <dbReference type="ARBA" id="ARBA00022723"/>
    </source>
</evidence>
<evidence type="ECO:0000256" key="5">
    <source>
        <dbReference type="ARBA" id="ARBA00023285"/>
    </source>
</evidence>
<protein>
    <submittedName>
        <fullName evidence="7">Acetylornithine deacetylase</fullName>
    </submittedName>
</protein>
<keyword evidence="4" id="KW-0862">Zinc</keyword>
<organism evidence="7">
    <name type="scientific">Blattabacterium sp.</name>
    <name type="common">Ectoneura hanitschi</name>
    <dbReference type="NCBI Taxonomy" id="2712801"/>
    <lineage>
        <taxon>Bacteria</taxon>
        <taxon>Pseudomonadati</taxon>
        <taxon>Bacteroidota</taxon>
        <taxon>Flavobacteriia</taxon>
        <taxon>Flavobacteriales</taxon>
        <taxon>Blattabacteriaceae</taxon>
        <taxon>Blattabacterium</taxon>
    </lineage>
</organism>
<dbReference type="GO" id="GO:0008777">
    <property type="term" value="F:acetylornithine deacetylase activity"/>
    <property type="evidence" value="ECO:0007669"/>
    <property type="project" value="TreeGrafter"/>
</dbReference>
<dbReference type="InterPro" id="IPR011650">
    <property type="entry name" value="Peptidase_M20_dimer"/>
</dbReference>
<evidence type="ECO:0000256" key="4">
    <source>
        <dbReference type="ARBA" id="ARBA00022833"/>
    </source>
</evidence>
<dbReference type="Pfam" id="PF01546">
    <property type="entry name" value="Peptidase_M20"/>
    <property type="match status" value="1"/>
</dbReference>
<dbReference type="Gene3D" id="3.30.70.360">
    <property type="match status" value="1"/>
</dbReference>
<dbReference type="Pfam" id="PF07687">
    <property type="entry name" value="M20_dimer"/>
    <property type="match status" value="1"/>
</dbReference>
<dbReference type="CDD" id="cd05651">
    <property type="entry name" value="M20_ArgE_DapE-like"/>
    <property type="match status" value="1"/>
</dbReference>
<dbReference type="SUPFAM" id="SSF53187">
    <property type="entry name" value="Zn-dependent exopeptidases"/>
    <property type="match status" value="1"/>
</dbReference>
<comment type="cofactor">
    <cofactor evidence="1">
        <name>Zn(2+)</name>
        <dbReference type="ChEBI" id="CHEBI:29105"/>
    </cofactor>
</comment>
<name>A0A6G6BRF9_9FLAO</name>
<dbReference type="Gene3D" id="3.40.630.10">
    <property type="entry name" value="Zn peptidases"/>
    <property type="match status" value="1"/>
</dbReference>
<dbReference type="PANTHER" id="PTHR43808">
    <property type="entry name" value="ACETYLORNITHINE DEACETYLASE"/>
    <property type="match status" value="1"/>
</dbReference>
<dbReference type="InterPro" id="IPR001261">
    <property type="entry name" value="ArgE/DapE_CS"/>
</dbReference>
<reference evidence="7" key="1">
    <citation type="journal article" date="2020" name="Biol. Lett.">
        <title>Evolutionary rates are correlated between cockroach symbionts and mitochondrial genomes.</title>
        <authorList>
            <person name="Arab D.A."/>
            <person name="Bourguignon T."/>
            <person name="Wang Z."/>
            <person name="Ho S.Y.W."/>
            <person name="Lo N."/>
        </authorList>
    </citation>
    <scope>NUCLEOTIDE SEQUENCE</scope>
    <source>
        <strain evidence="7">DHOG39611</strain>
    </source>
</reference>
<keyword evidence="5" id="KW-0170">Cobalt</keyword>
<dbReference type="InterPro" id="IPR036264">
    <property type="entry name" value="Bact_exopeptidase_dim_dom"/>
</dbReference>
<dbReference type="PROSITE" id="PS00758">
    <property type="entry name" value="ARGE_DAPE_CPG2_1"/>
    <property type="match status" value="1"/>
</dbReference>
<feature type="non-terminal residue" evidence="7">
    <location>
        <position position="361"/>
    </location>
</feature>
<keyword evidence="3" id="KW-0378">Hydrolase</keyword>
<dbReference type="SUPFAM" id="SSF55031">
    <property type="entry name" value="Bacterial exopeptidase dimerisation domain"/>
    <property type="match status" value="1"/>
</dbReference>
<dbReference type="InterPro" id="IPR050072">
    <property type="entry name" value="Peptidase_M20A"/>
</dbReference>
<sequence length="361" mass="40453">MSMIELQKLKKEAILLLKKLINTPSISKKENQVSILIEKYLKKYGFIVNRKFNNIWVENNNYPKVGKIKTILLNSHHDTVKPGKNWNTNPFHAFFIKEEDKIVGLGSNDAGGSVVSLISTFIYLSGLYELPYKLVLSITAEEEISGSFGVRSILSELGPIDLGIVGEPTKMQLSIAEKGLIVLDCIARGKTGHSARNVGINAIYIATKDIEILKNLSFDRKSELLGYTTLNITQIEGGIQHNVIPDYCSFVIDIRTNELYHNDELIQFIQSHITSEVKSRSSHLNSSFIDPLHPIVKKAKSLGIKIYGSPTLSDQNIMPFSTIKIGVGDSMRSHTPNEYIYCSEIIKGIDTYISLLKDFKF</sequence>
<keyword evidence="2" id="KW-0479">Metal-binding</keyword>
<feature type="domain" description="Peptidase M20 dimerisation" evidence="6">
    <location>
        <begin position="175"/>
        <end position="278"/>
    </location>
</feature>
<proteinExistence type="predicted"/>